<evidence type="ECO:0000313" key="2">
    <source>
        <dbReference type="Proteomes" id="UP001057375"/>
    </source>
</evidence>
<dbReference type="Proteomes" id="UP001057375">
    <property type="component" value="Unassembled WGS sequence"/>
</dbReference>
<accession>A0ABQ5K7P4</accession>
<name>A0ABQ5K7P4_9EUKA</name>
<proteinExistence type="predicted"/>
<gene>
    <name evidence="1" type="ORF">ADUPG1_013654</name>
</gene>
<protein>
    <submittedName>
        <fullName evidence="1">Uncharacterized protein</fullName>
    </submittedName>
</protein>
<evidence type="ECO:0000313" key="1">
    <source>
        <dbReference type="EMBL" id="GKT27170.1"/>
    </source>
</evidence>
<keyword evidence="2" id="KW-1185">Reference proteome</keyword>
<comment type="caution">
    <text evidence="1">The sequence shown here is derived from an EMBL/GenBank/DDBJ whole genome shotgun (WGS) entry which is preliminary data.</text>
</comment>
<reference evidence="1" key="1">
    <citation type="submission" date="2022-03" db="EMBL/GenBank/DDBJ databases">
        <title>Draft genome sequence of Aduncisulcus paluster, a free-living microaerophilic Fornicata.</title>
        <authorList>
            <person name="Yuyama I."/>
            <person name="Kume K."/>
            <person name="Tamura T."/>
            <person name="Inagaki Y."/>
            <person name="Hashimoto T."/>
        </authorList>
    </citation>
    <scope>NUCLEOTIDE SEQUENCE</scope>
    <source>
        <strain evidence="1">NY0171</strain>
    </source>
</reference>
<organism evidence="1 2">
    <name type="scientific">Aduncisulcus paluster</name>
    <dbReference type="NCBI Taxonomy" id="2918883"/>
    <lineage>
        <taxon>Eukaryota</taxon>
        <taxon>Metamonada</taxon>
        <taxon>Carpediemonas-like organisms</taxon>
        <taxon>Aduncisulcus</taxon>
    </lineage>
</organism>
<dbReference type="EMBL" id="BQXS01012710">
    <property type="protein sequence ID" value="GKT27170.1"/>
    <property type="molecule type" value="Genomic_DNA"/>
</dbReference>
<sequence length="532" mass="61176">MESGSKYIKVIAEPLYSGDYWCIPIPRDDIAFQSPFFPGIRAEDETKDKCDEEYDRSSCARKLMKGEFTSAYFTHIYIPFSSPVSIKGAYVCLSRYFHFPTQLIMTFLSSKREKTIKMFKFPDLEITISYYWFFIPIDLSDIELCEIEGYTKQGGHFNIESLAFFREDLPEELISRKCKEESLKKLWSEYGMKVPCFNSGKRGCIPIPLDDPAIITPAFPMITAKADVFCKESKMYDVSLQAQRMLKGEASLFALSHLSIPFKSPCHVVGAFICFKCNFGPRSLIFTFTLSNGKNISKKYDFPKPEPCGLEWFEWYYLPFVVGLHDVVKCEIQGKGTWNWERSGLFHINSLAFLHKQYYETREKLWRKATNVKPEFVKLGNRFAIPLPHDNPMIVDPLFLMVKGKDDSYCKESECYDQSSEAQKMLKGEGFVSVSHLSIPFPSFCSLKGAYIGIFESSSSPSLLFTFTDSDGTKSLKKYKFSQPIYGPEWYYLPIDLPNVVLCEIIGKGSWNGKHNRDFCINSLVFVRNEDV</sequence>